<evidence type="ECO:0000313" key="2">
    <source>
        <dbReference type="EMBL" id="NDK54690.1"/>
    </source>
</evidence>
<reference evidence="2 3" key="1">
    <citation type="submission" date="2020-01" db="EMBL/GenBank/DDBJ databases">
        <authorList>
            <person name="Kim M.K."/>
        </authorList>
    </citation>
    <scope>NUCLEOTIDE SEQUENCE [LARGE SCALE GENOMIC DNA]</scope>
    <source>
        <strain evidence="2 3">BT213</strain>
    </source>
</reference>
<feature type="chain" id="PRO_5025361694" description="Lipoprotein" evidence="1">
    <location>
        <begin position="22"/>
        <end position="176"/>
    </location>
</feature>
<evidence type="ECO:0000256" key="1">
    <source>
        <dbReference type="SAM" id="SignalP"/>
    </source>
</evidence>
<accession>A0A6B2H4K0</accession>
<name>A0A6B2H4K0_9BACT</name>
<organism evidence="2 3">
    <name type="scientific">Pontibacter fetidus</name>
    <dbReference type="NCBI Taxonomy" id="2700082"/>
    <lineage>
        <taxon>Bacteria</taxon>
        <taxon>Pseudomonadati</taxon>
        <taxon>Bacteroidota</taxon>
        <taxon>Cytophagia</taxon>
        <taxon>Cytophagales</taxon>
        <taxon>Hymenobacteraceae</taxon>
        <taxon>Pontibacter</taxon>
    </lineage>
</organism>
<dbReference type="RefSeq" id="WP_162344740.1">
    <property type="nucleotide sequence ID" value="NZ_JAAEAA010000002.1"/>
</dbReference>
<proteinExistence type="predicted"/>
<dbReference type="AlphaFoldDB" id="A0A6B2H4K0"/>
<protein>
    <recommendedName>
        <fullName evidence="4">Lipoprotein</fullName>
    </recommendedName>
</protein>
<comment type="caution">
    <text evidence="2">The sequence shown here is derived from an EMBL/GenBank/DDBJ whole genome shotgun (WGS) entry which is preliminary data.</text>
</comment>
<dbReference type="PROSITE" id="PS51257">
    <property type="entry name" value="PROKAR_LIPOPROTEIN"/>
    <property type="match status" value="1"/>
</dbReference>
<sequence>MNKFYLIILSVFLLSGCSQIAKEDLNGSYEGTVTYVLKYSQLNLGIPDKQVIRKCHARVFTSGVPSIVFLTYEGKSVKKSNGTNLNITGIKLLSDGVRFSIPHQEIKEDGTTYQIYGNASYEDTEGNKFDGFLDERNHLNYSYIGLARLNVKGIELNPTFELHFQLKKTPPASASL</sequence>
<gene>
    <name evidence="2" type="ORF">GWO68_02060</name>
</gene>
<dbReference type="EMBL" id="JAAEAA010000002">
    <property type="protein sequence ID" value="NDK54690.1"/>
    <property type="molecule type" value="Genomic_DNA"/>
</dbReference>
<dbReference type="Proteomes" id="UP000478546">
    <property type="component" value="Unassembled WGS sequence"/>
</dbReference>
<feature type="signal peptide" evidence="1">
    <location>
        <begin position="1"/>
        <end position="21"/>
    </location>
</feature>
<keyword evidence="3" id="KW-1185">Reference proteome</keyword>
<keyword evidence="1" id="KW-0732">Signal</keyword>
<evidence type="ECO:0000313" key="3">
    <source>
        <dbReference type="Proteomes" id="UP000478546"/>
    </source>
</evidence>
<evidence type="ECO:0008006" key="4">
    <source>
        <dbReference type="Google" id="ProtNLM"/>
    </source>
</evidence>